<comment type="caution">
    <text evidence="2">The sequence shown here is derived from an EMBL/GenBank/DDBJ whole genome shotgun (WGS) entry which is preliminary data.</text>
</comment>
<organism evidence="2 3">
    <name type="scientific">Rhizophagus irregularis</name>
    <dbReference type="NCBI Taxonomy" id="588596"/>
    <lineage>
        <taxon>Eukaryota</taxon>
        <taxon>Fungi</taxon>
        <taxon>Fungi incertae sedis</taxon>
        <taxon>Mucoromycota</taxon>
        <taxon>Glomeromycotina</taxon>
        <taxon>Glomeromycetes</taxon>
        <taxon>Glomerales</taxon>
        <taxon>Glomeraceae</taxon>
        <taxon>Rhizophagus</taxon>
    </lineage>
</organism>
<name>A0A2I1H6Y1_9GLOM</name>
<dbReference type="EMBL" id="LLXI01001646">
    <property type="protein sequence ID" value="PKY54633.1"/>
    <property type="molecule type" value="Genomic_DNA"/>
</dbReference>
<dbReference type="AlphaFoldDB" id="A0A2I1H6Y1"/>
<accession>A0A2I1H6Y1</accession>
<feature type="compositionally biased region" description="Polar residues" evidence="1">
    <location>
        <begin position="91"/>
        <end position="105"/>
    </location>
</feature>
<feature type="compositionally biased region" description="Polar residues" evidence="1">
    <location>
        <begin position="157"/>
        <end position="168"/>
    </location>
</feature>
<dbReference type="Proteomes" id="UP000234323">
    <property type="component" value="Unassembled WGS sequence"/>
</dbReference>
<reference evidence="2 3" key="1">
    <citation type="submission" date="2015-10" db="EMBL/GenBank/DDBJ databases">
        <title>Genome analyses suggest a sexual origin of heterokaryosis in a supposedly ancient asexual fungus.</title>
        <authorList>
            <person name="Ropars J."/>
            <person name="Sedzielewska K."/>
            <person name="Noel J."/>
            <person name="Charron P."/>
            <person name="Farinelli L."/>
            <person name="Marton T."/>
            <person name="Kruger M."/>
            <person name="Pelin A."/>
            <person name="Brachmann A."/>
            <person name="Corradi N."/>
        </authorList>
    </citation>
    <scope>NUCLEOTIDE SEQUENCE [LARGE SCALE GENOMIC DNA]</scope>
    <source>
        <strain evidence="2 3">A4</strain>
    </source>
</reference>
<proteinExistence type="predicted"/>
<feature type="region of interest" description="Disordered" evidence="1">
    <location>
        <begin position="150"/>
        <end position="174"/>
    </location>
</feature>
<feature type="region of interest" description="Disordered" evidence="1">
    <location>
        <begin position="88"/>
        <end position="113"/>
    </location>
</feature>
<protein>
    <submittedName>
        <fullName evidence="2">Uncharacterized protein</fullName>
    </submittedName>
</protein>
<sequence length="174" mass="19486">MSSSEVDLLRKKNRTLGIILGVSNDKAVRDINFPELEPCSKCKNDLTFSLKAFTTLSCDMIKDPSDDNFNIRQGSQYKKPDQEMVVGGNWKGSSNSTRCQQQFESSKNDNAQKNHLLNHSKKSSVENVSKLQPKAPGNFTELCNRAWGSENDEVSKQLPNDLSKNAIENSEEDL</sequence>
<keyword evidence="3" id="KW-1185">Reference proteome</keyword>
<gene>
    <name evidence="2" type="ORF">RhiirA4_473549</name>
</gene>
<evidence type="ECO:0000256" key="1">
    <source>
        <dbReference type="SAM" id="MobiDB-lite"/>
    </source>
</evidence>
<evidence type="ECO:0000313" key="2">
    <source>
        <dbReference type="EMBL" id="PKY54633.1"/>
    </source>
</evidence>
<evidence type="ECO:0000313" key="3">
    <source>
        <dbReference type="Proteomes" id="UP000234323"/>
    </source>
</evidence>